<dbReference type="PROSITE" id="PS00656">
    <property type="entry name" value="GLYCOSYL_HYDROL_F6_2"/>
    <property type="match status" value="1"/>
</dbReference>
<feature type="chain" id="PRO_5044949677" description="Glucanase" evidence="9">
    <location>
        <begin position="31"/>
        <end position="579"/>
    </location>
</feature>
<dbReference type="PANTHER" id="PTHR34876">
    <property type="match status" value="1"/>
</dbReference>
<evidence type="ECO:0000256" key="4">
    <source>
        <dbReference type="ARBA" id="ARBA00023157"/>
    </source>
</evidence>
<gene>
    <name evidence="11" type="ORF">GCM10010246_53170</name>
</gene>
<dbReference type="PRINTS" id="PR00733">
    <property type="entry name" value="GLHYDRLASE6"/>
</dbReference>
<name>A0ABN3GPB5_9ACTN</name>
<feature type="compositionally biased region" description="Low complexity" evidence="10">
    <location>
        <begin position="336"/>
        <end position="352"/>
    </location>
</feature>
<dbReference type="Gene3D" id="3.20.20.40">
    <property type="entry name" value="1, 4-beta cellobiohydrolase"/>
    <property type="match status" value="2"/>
</dbReference>
<keyword evidence="12" id="KW-1185">Reference proteome</keyword>
<dbReference type="Proteomes" id="UP001500253">
    <property type="component" value="Unassembled WGS sequence"/>
</dbReference>
<dbReference type="InterPro" id="IPR016288">
    <property type="entry name" value="Beta_cellobiohydrolase"/>
</dbReference>
<evidence type="ECO:0000256" key="3">
    <source>
        <dbReference type="ARBA" id="ARBA00023001"/>
    </source>
</evidence>
<keyword evidence="3 9" id="KW-0136">Cellulose degradation</keyword>
<evidence type="ECO:0000256" key="1">
    <source>
        <dbReference type="ARBA" id="ARBA00022729"/>
    </source>
</evidence>
<dbReference type="PANTHER" id="PTHR34876:SF4">
    <property type="entry name" value="1,4-BETA-D-GLUCAN CELLOBIOHYDROLASE C-RELATED"/>
    <property type="match status" value="1"/>
</dbReference>
<dbReference type="EC" id="3.2.1.-" evidence="9"/>
<feature type="active site" description="Proton donor" evidence="8">
    <location>
        <position position="159"/>
    </location>
</feature>
<feature type="compositionally biased region" description="Gly residues" evidence="10">
    <location>
        <begin position="194"/>
        <end position="207"/>
    </location>
</feature>
<dbReference type="Pfam" id="PF01341">
    <property type="entry name" value="Glyco_hydro_6"/>
    <property type="match status" value="2"/>
</dbReference>
<comment type="similarity">
    <text evidence="9">Belongs to the glycosyl hydrolase family 6.</text>
</comment>
<sequence length="579" mass="60728">MRRRRTIPTKPMAVLAAIALPLSSAAAVYAAVPREPRAEALNRLYTPPAGTAPYRQVTRLARHGDRGAAAGVLAMLRTPHAVWYGDETPEEVEQLVRATTRRAARRGRVPVLALYNAPGRDCGNYSAGGAKGTAEYRAWIDAVARGIGNRRALIVLEPDSLALLPSDCDRAGGAAGGHHEEARDEFPGEREGAAGAGEGLDGGVDGGVEGDVDGDVLDSELFAGGAGVLGGALAHAEAQARAEAEARLAAQAAPPVGTGLPADVRAGGPGGARADVGADTGTGTDNTVTDSPGGRPAGQPAGQHAGQPAEQHAEQPAGQHADPHMGRPAADGTVKPTQPARPAQPAQPTVRPAPTPAELRARTAARYAEIHYAVDTLEPLPGAKVYLDAGHAGWHSVTGIVGRLLHAGVDHATGFAINVSHYQTDEDNAWYGRLISSCLAYVADGGDIMDCPDQRWPRLRAERWLEIHVLDEPEEMKHFVTDTSRNGRGPWTPRAGSHADPQPWCNPPGRGLGIRPTTRTGDPLHDAALWVKTPGESDGQCLRGTAGPRDPERGTVDPEAGQWFPEQALELVRFARPSL</sequence>
<evidence type="ECO:0000256" key="9">
    <source>
        <dbReference type="RuleBase" id="RU361186"/>
    </source>
</evidence>
<protein>
    <recommendedName>
        <fullName evidence="9">Glucanase</fullName>
        <ecNumber evidence="9">3.2.1.-</ecNumber>
    </recommendedName>
</protein>
<evidence type="ECO:0000256" key="7">
    <source>
        <dbReference type="ARBA" id="ARBA00023326"/>
    </source>
</evidence>
<evidence type="ECO:0000313" key="12">
    <source>
        <dbReference type="Proteomes" id="UP001500253"/>
    </source>
</evidence>
<dbReference type="EMBL" id="BAAASD010000026">
    <property type="protein sequence ID" value="GAA2357118.1"/>
    <property type="molecule type" value="Genomic_DNA"/>
</dbReference>
<dbReference type="InterPro" id="IPR036434">
    <property type="entry name" value="Beta_cellobiohydrolase_sf"/>
</dbReference>
<proteinExistence type="inferred from homology"/>
<feature type="region of interest" description="Disordered" evidence="10">
    <location>
        <begin position="171"/>
        <end position="212"/>
    </location>
</feature>
<keyword evidence="7 9" id="KW-0624">Polysaccharide degradation</keyword>
<evidence type="ECO:0000256" key="6">
    <source>
        <dbReference type="ARBA" id="ARBA00023295"/>
    </source>
</evidence>
<evidence type="ECO:0000256" key="8">
    <source>
        <dbReference type="PROSITE-ProRule" id="PRU10057"/>
    </source>
</evidence>
<reference evidence="11 12" key="1">
    <citation type="journal article" date="2019" name="Int. J. Syst. Evol. Microbiol.">
        <title>The Global Catalogue of Microorganisms (GCM) 10K type strain sequencing project: providing services to taxonomists for standard genome sequencing and annotation.</title>
        <authorList>
            <consortium name="The Broad Institute Genomics Platform"/>
            <consortium name="The Broad Institute Genome Sequencing Center for Infectious Disease"/>
            <person name="Wu L."/>
            <person name="Ma J."/>
        </authorList>
    </citation>
    <scope>NUCLEOTIDE SEQUENCE [LARGE SCALE GENOMIC DNA]</scope>
    <source>
        <strain evidence="11 12">JCM 4316</strain>
    </source>
</reference>
<dbReference type="SUPFAM" id="SSF51989">
    <property type="entry name" value="Glycosyl hydrolases family 6, cellulases"/>
    <property type="match status" value="2"/>
</dbReference>
<organism evidence="11 12">
    <name type="scientific">Streptomyces cuspidosporus</name>
    <dbReference type="NCBI Taxonomy" id="66882"/>
    <lineage>
        <taxon>Bacteria</taxon>
        <taxon>Bacillati</taxon>
        <taxon>Actinomycetota</taxon>
        <taxon>Actinomycetes</taxon>
        <taxon>Kitasatosporales</taxon>
        <taxon>Streptomycetaceae</taxon>
        <taxon>Streptomyces</taxon>
    </lineage>
</organism>
<keyword evidence="4" id="KW-1015">Disulfide bond</keyword>
<evidence type="ECO:0000313" key="11">
    <source>
        <dbReference type="EMBL" id="GAA2357118.1"/>
    </source>
</evidence>
<feature type="region of interest" description="Disordered" evidence="10">
    <location>
        <begin position="253"/>
        <end position="356"/>
    </location>
</feature>
<keyword evidence="1 9" id="KW-0732">Signal</keyword>
<accession>A0ABN3GPB5</accession>
<feature type="compositionally biased region" description="Basic and acidic residues" evidence="10">
    <location>
        <begin position="177"/>
        <end position="192"/>
    </location>
</feature>
<feature type="region of interest" description="Disordered" evidence="10">
    <location>
        <begin position="481"/>
        <end position="508"/>
    </location>
</feature>
<evidence type="ECO:0000256" key="5">
    <source>
        <dbReference type="ARBA" id="ARBA00023277"/>
    </source>
</evidence>
<evidence type="ECO:0000256" key="2">
    <source>
        <dbReference type="ARBA" id="ARBA00022801"/>
    </source>
</evidence>
<dbReference type="InterPro" id="IPR001524">
    <property type="entry name" value="Glyco_hydro_6_CS"/>
</dbReference>
<keyword evidence="6 9" id="KW-0326">Glycosidase</keyword>
<feature type="compositionally biased region" description="Low complexity" evidence="10">
    <location>
        <begin position="272"/>
        <end position="320"/>
    </location>
</feature>
<evidence type="ECO:0000256" key="10">
    <source>
        <dbReference type="SAM" id="MobiDB-lite"/>
    </source>
</evidence>
<keyword evidence="5 9" id="KW-0119">Carbohydrate metabolism</keyword>
<feature type="signal peptide" evidence="9">
    <location>
        <begin position="1"/>
        <end position="30"/>
    </location>
</feature>
<feature type="region of interest" description="Disordered" evidence="10">
    <location>
        <begin position="534"/>
        <end position="557"/>
    </location>
</feature>
<keyword evidence="2 9" id="KW-0378">Hydrolase</keyword>
<comment type="caution">
    <text evidence="11">The sequence shown here is derived from an EMBL/GenBank/DDBJ whole genome shotgun (WGS) entry which is preliminary data.</text>
</comment>